<evidence type="ECO:0000256" key="1">
    <source>
        <dbReference type="ARBA" id="ARBA00000900"/>
    </source>
</evidence>
<evidence type="ECO:0000256" key="11">
    <source>
        <dbReference type="ARBA" id="ARBA00022786"/>
    </source>
</evidence>
<evidence type="ECO:0000256" key="3">
    <source>
        <dbReference type="ARBA" id="ARBA00004906"/>
    </source>
</evidence>
<gene>
    <name evidence="22" type="ORF">H072_10455</name>
</gene>
<dbReference type="PANTHER" id="PTHR14134:SF2">
    <property type="entry name" value="E3 UBIQUITIN-PROTEIN LIGASE RAD18"/>
    <property type="match status" value="1"/>
</dbReference>
<proteinExistence type="inferred from homology"/>
<dbReference type="Pfam" id="PF13923">
    <property type="entry name" value="zf-C3HC4_2"/>
    <property type="match status" value="1"/>
</dbReference>
<dbReference type="GO" id="GO:0006513">
    <property type="term" value="P:protein monoubiquitination"/>
    <property type="evidence" value="ECO:0007669"/>
    <property type="project" value="InterPro"/>
</dbReference>
<organism evidence="22 23">
    <name type="scientific">Dactylellina haptotyla (strain CBS 200.50)</name>
    <name type="common">Nematode-trapping fungus</name>
    <name type="synonym">Monacrosporium haptotylum</name>
    <dbReference type="NCBI Taxonomy" id="1284197"/>
    <lineage>
        <taxon>Eukaryota</taxon>
        <taxon>Fungi</taxon>
        <taxon>Dikarya</taxon>
        <taxon>Ascomycota</taxon>
        <taxon>Pezizomycotina</taxon>
        <taxon>Orbiliomycetes</taxon>
        <taxon>Orbiliales</taxon>
        <taxon>Orbiliaceae</taxon>
        <taxon>Dactylellina</taxon>
    </lineage>
</organism>
<evidence type="ECO:0000256" key="12">
    <source>
        <dbReference type="ARBA" id="ARBA00022833"/>
    </source>
</evidence>
<keyword evidence="13" id="KW-0238">DNA-binding</keyword>
<evidence type="ECO:0000256" key="6">
    <source>
        <dbReference type="ARBA" id="ARBA00015551"/>
    </source>
</evidence>
<evidence type="ECO:0000256" key="8">
    <source>
        <dbReference type="ARBA" id="ARBA00022723"/>
    </source>
</evidence>
<feature type="domain" description="RING-type" evidence="21">
    <location>
        <begin position="28"/>
        <end position="65"/>
    </location>
</feature>
<evidence type="ECO:0000313" key="22">
    <source>
        <dbReference type="EMBL" id="EPS36036.1"/>
    </source>
</evidence>
<sequence>MDVNFPDPTDWLSTSVPGIQALETALSCQVCKEFFTAPVATSCGHTFCSLCIRRCLSATQKCPTCMTTDDESRLRKNTLVQDILSSFTAIRKQMLDGLVIKEEPEPPITKEPEAEKKRVEKRSSYDFDEEIEEEETTNNKRRGKRRKQEEAPVSSGGSSDRPRRSTRTSSQRTNSKISSQTAIVIDDSDEDFNPNEINSDNEFESGSRPKRGRPSRVPETPPTTNLVPCPICGRLKEPEQIQSHANRCIEGKRSPSPSQNAANAASSSLSPLKRPPISFSNIPKPAATQFRAPYTEEEKQKLKLAKGNFTLTKEADIRKRLRENGIRVDVKGKESKNAIWARLQEWTNLWNANLDSEMPKTKQALVKELETSERHQQSQKPSVVQDKEFAREEWGKDHRTEYENMIADAKMRVLKKKNEAESATNGDKTDTASEPPRMTAEVNGIGSPEIIET</sequence>
<reference evidence="23" key="2">
    <citation type="submission" date="2013-04" db="EMBL/GenBank/DDBJ databases">
        <title>Genomic mechanisms accounting for the adaptation to parasitism in nematode-trapping fungi.</title>
        <authorList>
            <person name="Ahren D.G."/>
        </authorList>
    </citation>
    <scope>NUCLEOTIDE SEQUENCE [LARGE SCALE GENOMIC DNA]</scope>
    <source>
        <strain evidence="23">CBS 200.50</strain>
    </source>
</reference>
<dbReference type="STRING" id="1284197.S8A4I9"/>
<keyword evidence="9" id="KW-0227">DNA damage</keyword>
<dbReference type="OMA" id="AKSEYEP"/>
<dbReference type="SMART" id="SM00184">
    <property type="entry name" value="RING"/>
    <property type="match status" value="1"/>
</dbReference>
<dbReference type="OrthoDB" id="9049620at2759"/>
<keyword evidence="23" id="KW-1185">Reference proteome</keyword>
<dbReference type="PROSITE" id="PS00518">
    <property type="entry name" value="ZF_RING_1"/>
    <property type="match status" value="1"/>
</dbReference>
<keyword evidence="11" id="KW-0833">Ubl conjugation pathway</keyword>
<dbReference type="PROSITE" id="PS50089">
    <property type="entry name" value="ZF_RING_2"/>
    <property type="match status" value="1"/>
</dbReference>
<evidence type="ECO:0000256" key="13">
    <source>
        <dbReference type="ARBA" id="ARBA00023125"/>
    </source>
</evidence>
<keyword evidence="7" id="KW-0808">Transferase</keyword>
<dbReference type="SUPFAM" id="SSF57850">
    <property type="entry name" value="RING/U-box"/>
    <property type="match status" value="1"/>
</dbReference>
<feature type="compositionally biased region" description="Acidic residues" evidence="20">
    <location>
        <begin position="186"/>
        <end position="203"/>
    </location>
</feature>
<feature type="compositionally biased region" description="Basic and acidic residues" evidence="20">
    <location>
        <begin position="385"/>
        <end position="398"/>
    </location>
</feature>
<dbReference type="AlphaFoldDB" id="S8A4I9"/>
<dbReference type="GO" id="GO:0008270">
    <property type="term" value="F:zinc ion binding"/>
    <property type="evidence" value="ECO:0007669"/>
    <property type="project" value="UniProtKB-KW"/>
</dbReference>
<keyword evidence="10 19" id="KW-0863">Zinc-finger</keyword>
<dbReference type="GO" id="GO:0061630">
    <property type="term" value="F:ubiquitin protein ligase activity"/>
    <property type="evidence" value="ECO:0007669"/>
    <property type="project" value="UniProtKB-EC"/>
</dbReference>
<feature type="region of interest" description="Disordered" evidence="20">
    <location>
        <begin position="416"/>
        <end position="453"/>
    </location>
</feature>
<comment type="caution">
    <text evidence="22">The sequence shown here is derived from an EMBL/GenBank/DDBJ whole genome shotgun (WGS) entry which is preliminary data.</text>
</comment>
<dbReference type="GO" id="GO:0003697">
    <property type="term" value="F:single-stranded DNA binding"/>
    <property type="evidence" value="ECO:0007669"/>
    <property type="project" value="InterPro"/>
</dbReference>
<feature type="compositionally biased region" description="Acidic residues" evidence="20">
    <location>
        <begin position="126"/>
        <end position="136"/>
    </location>
</feature>
<reference evidence="22 23" key="1">
    <citation type="journal article" date="2013" name="PLoS Genet.">
        <title>Genomic mechanisms accounting for the adaptation to parasitism in nematode-trapping fungi.</title>
        <authorList>
            <person name="Meerupati T."/>
            <person name="Andersson K.M."/>
            <person name="Friman E."/>
            <person name="Kumar D."/>
            <person name="Tunlid A."/>
            <person name="Ahren D."/>
        </authorList>
    </citation>
    <scope>NUCLEOTIDE SEQUENCE [LARGE SCALE GENOMIC DNA]</scope>
    <source>
        <strain evidence="22 23">CBS 200.50</strain>
    </source>
</reference>
<feature type="compositionally biased region" description="Basic and acidic residues" evidence="20">
    <location>
        <begin position="101"/>
        <end position="125"/>
    </location>
</feature>
<dbReference type="GO" id="GO:0005634">
    <property type="term" value="C:nucleus"/>
    <property type="evidence" value="ECO:0007669"/>
    <property type="project" value="UniProtKB-SubCell"/>
</dbReference>
<dbReference type="InterPro" id="IPR001841">
    <property type="entry name" value="Znf_RING"/>
</dbReference>
<evidence type="ECO:0000259" key="21">
    <source>
        <dbReference type="PROSITE" id="PS50089"/>
    </source>
</evidence>
<keyword evidence="14" id="KW-0234">DNA repair</keyword>
<evidence type="ECO:0000256" key="9">
    <source>
        <dbReference type="ARBA" id="ARBA00022763"/>
    </source>
</evidence>
<dbReference type="eggNOG" id="KOG0287">
    <property type="taxonomic scope" value="Eukaryota"/>
</dbReference>
<comment type="subcellular location">
    <subcellularLocation>
        <location evidence="2">Nucleus</location>
    </subcellularLocation>
</comment>
<keyword evidence="15" id="KW-0539">Nucleus</keyword>
<dbReference type="InterPro" id="IPR039577">
    <property type="entry name" value="Rad18"/>
</dbReference>
<evidence type="ECO:0000256" key="15">
    <source>
        <dbReference type="ARBA" id="ARBA00023242"/>
    </source>
</evidence>
<protein>
    <recommendedName>
        <fullName evidence="6">Postreplication repair E3 ubiquitin-protein ligase RAD18</fullName>
        <ecNumber evidence="5">2.3.2.27</ecNumber>
    </recommendedName>
    <alternativeName>
        <fullName evidence="17">Postreplication repair E3 ubiquitin-protein ligase rad18</fullName>
    </alternativeName>
    <alternativeName>
        <fullName evidence="16 18">RING-type E3 ubiquitin transferase RAD18</fullName>
    </alternativeName>
</protein>
<dbReference type="EC" id="2.3.2.27" evidence="5"/>
<keyword evidence="12" id="KW-0862">Zinc</keyword>
<evidence type="ECO:0000256" key="4">
    <source>
        <dbReference type="ARBA" id="ARBA00009506"/>
    </source>
</evidence>
<dbReference type="GO" id="GO:0006301">
    <property type="term" value="P:DNA damage tolerance"/>
    <property type="evidence" value="ECO:0007669"/>
    <property type="project" value="InterPro"/>
</dbReference>
<comment type="similarity">
    <text evidence="4">Belongs to the RAD18 family.</text>
</comment>
<dbReference type="EMBL" id="AQGS01000985">
    <property type="protein sequence ID" value="EPS36036.1"/>
    <property type="molecule type" value="Genomic_DNA"/>
</dbReference>
<dbReference type="GO" id="GO:0006281">
    <property type="term" value="P:DNA repair"/>
    <property type="evidence" value="ECO:0007669"/>
    <property type="project" value="UniProtKB-KW"/>
</dbReference>
<dbReference type="GO" id="GO:0097505">
    <property type="term" value="C:Rad6-Rad18 complex"/>
    <property type="evidence" value="ECO:0007669"/>
    <property type="project" value="TreeGrafter"/>
</dbReference>
<comment type="catalytic activity">
    <reaction evidence="1">
        <text>S-ubiquitinyl-[E2 ubiquitin-conjugating enzyme]-L-cysteine + [acceptor protein]-L-lysine = [E2 ubiquitin-conjugating enzyme]-L-cysteine + N(6)-ubiquitinyl-[acceptor protein]-L-lysine.</text>
        <dbReference type="EC" id="2.3.2.27"/>
    </reaction>
</comment>
<evidence type="ECO:0000313" key="23">
    <source>
        <dbReference type="Proteomes" id="UP000015100"/>
    </source>
</evidence>
<feature type="region of interest" description="Disordered" evidence="20">
    <location>
        <begin position="101"/>
        <end position="231"/>
    </location>
</feature>
<name>S8A4I9_DACHA</name>
<feature type="region of interest" description="Disordered" evidence="20">
    <location>
        <begin position="371"/>
        <end position="398"/>
    </location>
</feature>
<dbReference type="Gene3D" id="3.30.40.10">
    <property type="entry name" value="Zinc/RING finger domain, C3HC4 (zinc finger)"/>
    <property type="match status" value="1"/>
</dbReference>
<evidence type="ECO:0000256" key="19">
    <source>
        <dbReference type="PROSITE-ProRule" id="PRU00175"/>
    </source>
</evidence>
<evidence type="ECO:0000256" key="2">
    <source>
        <dbReference type="ARBA" id="ARBA00004123"/>
    </source>
</evidence>
<evidence type="ECO:0000256" key="18">
    <source>
        <dbReference type="ARBA" id="ARBA00082369"/>
    </source>
</evidence>
<dbReference type="InterPro" id="IPR017907">
    <property type="entry name" value="Znf_RING_CS"/>
</dbReference>
<dbReference type="PANTHER" id="PTHR14134">
    <property type="entry name" value="E3 UBIQUITIN-PROTEIN LIGASE RAD18"/>
    <property type="match status" value="1"/>
</dbReference>
<evidence type="ECO:0000256" key="10">
    <source>
        <dbReference type="ARBA" id="ARBA00022771"/>
    </source>
</evidence>
<keyword evidence="8" id="KW-0479">Metal-binding</keyword>
<feature type="compositionally biased region" description="Low complexity" evidence="20">
    <location>
        <begin position="254"/>
        <end position="272"/>
    </location>
</feature>
<evidence type="ECO:0000256" key="20">
    <source>
        <dbReference type="SAM" id="MobiDB-lite"/>
    </source>
</evidence>
<dbReference type="HOGENOM" id="CLU_028491_2_0_1"/>
<evidence type="ECO:0000256" key="7">
    <source>
        <dbReference type="ARBA" id="ARBA00022679"/>
    </source>
</evidence>
<evidence type="ECO:0000256" key="17">
    <source>
        <dbReference type="ARBA" id="ARBA00074353"/>
    </source>
</evidence>
<evidence type="ECO:0000256" key="5">
    <source>
        <dbReference type="ARBA" id="ARBA00012483"/>
    </source>
</evidence>
<comment type="pathway">
    <text evidence="3">Protein modification; protein ubiquitination.</text>
</comment>
<dbReference type="InterPro" id="IPR013083">
    <property type="entry name" value="Znf_RING/FYVE/PHD"/>
</dbReference>
<dbReference type="FunFam" id="3.30.40.10:FF:000172">
    <property type="entry name" value="E3 ubiquitin-protein ligase RAD18"/>
    <property type="match status" value="1"/>
</dbReference>
<evidence type="ECO:0000256" key="16">
    <source>
        <dbReference type="ARBA" id="ARBA00031783"/>
    </source>
</evidence>
<feature type="region of interest" description="Disordered" evidence="20">
    <location>
        <begin position="249"/>
        <end position="285"/>
    </location>
</feature>
<dbReference type="Proteomes" id="UP000015100">
    <property type="component" value="Unassembled WGS sequence"/>
</dbReference>
<evidence type="ECO:0000256" key="14">
    <source>
        <dbReference type="ARBA" id="ARBA00023204"/>
    </source>
</evidence>
<accession>S8A4I9</accession>